<name>A0A6J4NAL8_9CHLR</name>
<feature type="compositionally biased region" description="Basic and acidic residues" evidence="1">
    <location>
        <begin position="19"/>
        <end position="28"/>
    </location>
</feature>
<protein>
    <submittedName>
        <fullName evidence="2">Uncharacterized protein</fullName>
    </submittedName>
</protein>
<gene>
    <name evidence="2" type="ORF">AVDCRST_MAG93-9091</name>
</gene>
<organism evidence="2">
    <name type="scientific">uncultured Chloroflexia bacterium</name>
    <dbReference type="NCBI Taxonomy" id="1672391"/>
    <lineage>
        <taxon>Bacteria</taxon>
        <taxon>Bacillati</taxon>
        <taxon>Chloroflexota</taxon>
        <taxon>Chloroflexia</taxon>
        <taxon>environmental samples</taxon>
    </lineage>
</organism>
<proteinExistence type="predicted"/>
<dbReference type="EMBL" id="CADCTR010003050">
    <property type="protein sequence ID" value="CAA9379839.1"/>
    <property type="molecule type" value="Genomic_DNA"/>
</dbReference>
<accession>A0A6J4NAL8</accession>
<feature type="region of interest" description="Disordered" evidence="1">
    <location>
        <begin position="1"/>
        <end position="38"/>
    </location>
</feature>
<sequence>MPEVGRQRNGRNWKTPISADDHRLDRGLRRAYRAPNEH</sequence>
<evidence type="ECO:0000256" key="1">
    <source>
        <dbReference type="SAM" id="MobiDB-lite"/>
    </source>
</evidence>
<reference evidence="2" key="1">
    <citation type="submission" date="2020-02" db="EMBL/GenBank/DDBJ databases">
        <authorList>
            <person name="Meier V. D."/>
        </authorList>
    </citation>
    <scope>NUCLEOTIDE SEQUENCE</scope>
    <source>
        <strain evidence="2">AVDCRST_MAG93</strain>
    </source>
</reference>
<dbReference type="AlphaFoldDB" id="A0A6J4NAL8"/>
<evidence type="ECO:0000313" key="2">
    <source>
        <dbReference type="EMBL" id="CAA9379839.1"/>
    </source>
</evidence>